<gene>
    <name evidence="1" type="ORF">SAMN05660653_00482</name>
</gene>
<dbReference type="EMBL" id="FMXO01000002">
    <property type="protein sequence ID" value="SDB09452.1"/>
    <property type="molecule type" value="Genomic_DNA"/>
</dbReference>
<evidence type="ECO:0000313" key="2">
    <source>
        <dbReference type="Proteomes" id="UP000198771"/>
    </source>
</evidence>
<reference evidence="1 2" key="1">
    <citation type="submission" date="2016-10" db="EMBL/GenBank/DDBJ databases">
        <authorList>
            <person name="de Groot N.N."/>
        </authorList>
    </citation>
    <scope>NUCLEOTIDE SEQUENCE [LARGE SCALE GENOMIC DNA]</scope>
    <source>
        <strain evidence="1 2">ASO4-2</strain>
    </source>
</reference>
<keyword evidence="2" id="KW-1185">Reference proteome</keyword>
<dbReference type="OrthoDB" id="368187at2"/>
<name>A0A1G6AM60_9BACT</name>
<dbReference type="Pfam" id="PF19842">
    <property type="entry name" value="YqeC"/>
    <property type="match status" value="1"/>
</dbReference>
<proteinExistence type="predicted"/>
<dbReference type="AlphaFoldDB" id="A0A1G6AM60"/>
<accession>A0A1G6AM60</accession>
<organism evidence="1 2">
    <name type="scientific">Desulfonatronum thiosulfatophilum</name>
    <dbReference type="NCBI Taxonomy" id="617002"/>
    <lineage>
        <taxon>Bacteria</taxon>
        <taxon>Pseudomonadati</taxon>
        <taxon>Thermodesulfobacteriota</taxon>
        <taxon>Desulfovibrionia</taxon>
        <taxon>Desulfovibrionales</taxon>
        <taxon>Desulfonatronaceae</taxon>
        <taxon>Desulfonatronum</taxon>
    </lineage>
</organism>
<dbReference type="STRING" id="617002.SAMN05660653_00482"/>
<dbReference type="NCBIfam" id="TIGR03172">
    <property type="entry name" value="selenium cofactor biosynthesis protein YqeC"/>
    <property type="match status" value="1"/>
</dbReference>
<evidence type="ECO:0000313" key="1">
    <source>
        <dbReference type="EMBL" id="SDB09452.1"/>
    </source>
</evidence>
<dbReference type="RefSeq" id="WP_092116847.1">
    <property type="nucleotide sequence ID" value="NZ_FMXO01000002.1"/>
</dbReference>
<dbReference type="InterPro" id="IPR017587">
    <property type="entry name" value="YqeC"/>
</dbReference>
<dbReference type="Proteomes" id="UP000198771">
    <property type="component" value="Unassembled WGS sequence"/>
</dbReference>
<protein>
    <submittedName>
        <fullName evidence="1">Probable selenium-dependent hydroxylase accessory protein YqeC</fullName>
    </submittedName>
</protein>
<sequence length="278" mass="29788">MIPAAPAELYLPDSRLVALIGAGGKTSLMAAMAAHAVAAGESVISTTTTKIHPPAPDPRGVLPGDIVFWDGTGTTLPDILELLSRKKHLTLVRDQDPGTGKLLGLAPEAVDLLAASGMADRIFVEADGARGRALKAPAEHEPVIPAKSDLVIGIIGADAIGAPVDEEHVFRSERLAVLCGSRQAQMVNARILACLAVHRLGLFKNAPSQLIQTRRIIFVNKMDLVNAKARQILLQARKQAKSQSKDVIPSQLWLAGSIKEKWILPVDECVFREYEESL</sequence>